<dbReference type="EMBL" id="LNQE01001031">
    <property type="protein sequence ID" value="KUG21696.1"/>
    <property type="molecule type" value="Genomic_DNA"/>
</dbReference>
<accession>A0A0W8FLC5</accession>
<proteinExistence type="predicted"/>
<evidence type="ECO:0000313" key="1">
    <source>
        <dbReference type="EMBL" id="KUG21696.1"/>
    </source>
</evidence>
<sequence>MGLSKSQKKMVAFSCYLFPADNRHNAVFSGRIGSCSVYLYFILIPKNKKSNDTKTQEIIGTVTFKRNNL</sequence>
<comment type="caution">
    <text evidence="1">The sequence shown here is derived from an EMBL/GenBank/DDBJ whole genome shotgun (WGS) entry which is preliminary data.</text>
</comment>
<organism evidence="1">
    <name type="scientific">hydrocarbon metagenome</name>
    <dbReference type="NCBI Taxonomy" id="938273"/>
    <lineage>
        <taxon>unclassified sequences</taxon>
        <taxon>metagenomes</taxon>
        <taxon>ecological metagenomes</taxon>
    </lineage>
</organism>
<gene>
    <name evidence="1" type="ORF">ASZ90_008542</name>
</gene>
<dbReference type="AlphaFoldDB" id="A0A0W8FLC5"/>
<name>A0A0W8FLC5_9ZZZZ</name>
<protein>
    <submittedName>
        <fullName evidence="1">Uncharacterized protein</fullName>
    </submittedName>
</protein>
<reference evidence="1" key="1">
    <citation type="journal article" date="2015" name="Proc. Natl. Acad. Sci. U.S.A.">
        <title>Networks of energetic and metabolic interactions define dynamics in microbial communities.</title>
        <authorList>
            <person name="Embree M."/>
            <person name="Liu J.K."/>
            <person name="Al-Bassam M.M."/>
            <person name="Zengler K."/>
        </authorList>
    </citation>
    <scope>NUCLEOTIDE SEQUENCE</scope>
</reference>